<feature type="transmembrane region" description="Helical" evidence="1">
    <location>
        <begin position="25"/>
        <end position="45"/>
    </location>
</feature>
<keyword evidence="1" id="KW-1133">Transmembrane helix</keyword>
<dbReference type="Proteomes" id="UP000521227">
    <property type="component" value="Unassembled WGS sequence"/>
</dbReference>
<accession>A0A840MSI7</accession>
<keyword evidence="1" id="KW-0812">Transmembrane</keyword>
<gene>
    <name evidence="2" type="ORF">HNQ36_000871</name>
</gene>
<proteinExistence type="predicted"/>
<organism evidence="2 3">
    <name type="scientific">Afipia massiliensis</name>
    <dbReference type="NCBI Taxonomy" id="211460"/>
    <lineage>
        <taxon>Bacteria</taxon>
        <taxon>Pseudomonadati</taxon>
        <taxon>Pseudomonadota</taxon>
        <taxon>Alphaproteobacteria</taxon>
        <taxon>Hyphomicrobiales</taxon>
        <taxon>Nitrobacteraceae</taxon>
        <taxon>Afipia</taxon>
    </lineage>
</organism>
<dbReference type="AlphaFoldDB" id="A0A840MSI7"/>
<evidence type="ECO:0000313" key="2">
    <source>
        <dbReference type="EMBL" id="MBB5050923.1"/>
    </source>
</evidence>
<name>A0A840MSI7_9BRAD</name>
<evidence type="ECO:0000256" key="1">
    <source>
        <dbReference type="SAM" id="Phobius"/>
    </source>
</evidence>
<comment type="caution">
    <text evidence="2">The sequence shown here is derived from an EMBL/GenBank/DDBJ whole genome shotgun (WGS) entry which is preliminary data.</text>
</comment>
<dbReference type="EMBL" id="JACHIJ010000001">
    <property type="protein sequence ID" value="MBB5050923.1"/>
    <property type="molecule type" value="Genomic_DNA"/>
</dbReference>
<evidence type="ECO:0000313" key="3">
    <source>
        <dbReference type="Proteomes" id="UP000521227"/>
    </source>
</evidence>
<reference evidence="2 3" key="1">
    <citation type="submission" date="2020-08" db="EMBL/GenBank/DDBJ databases">
        <title>Genomic Encyclopedia of Type Strains, Phase IV (KMG-IV): sequencing the most valuable type-strain genomes for metagenomic binning, comparative biology and taxonomic classification.</title>
        <authorList>
            <person name="Goeker M."/>
        </authorList>
    </citation>
    <scope>NUCLEOTIDE SEQUENCE [LARGE SCALE GENOMIC DNA]</scope>
    <source>
        <strain evidence="2 3">DSM 17498</strain>
    </source>
</reference>
<sequence length="86" mass="9706">MQAPIGKIAHLDLASRRNWTVCWRWSISILAAEFVLVVALVGFALESRPDSRVKSESVQVQQAQQHRPSANRKACPLVELRKTLEL</sequence>
<keyword evidence="1" id="KW-0472">Membrane</keyword>
<protein>
    <submittedName>
        <fullName evidence="2">Uncharacterized protein</fullName>
    </submittedName>
</protein>